<keyword evidence="2" id="KW-1185">Reference proteome</keyword>
<accession>D6Y8Y5</accession>
<organism evidence="1 2">
    <name type="scientific">Thermobispora bispora (strain ATCC 19993 / DSM 43833 / CBS 139.67 / JCM 10125 / KCTC 9307 / NBRC 14880 / R51)</name>
    <dbReference type="NCBI Taxonomy" id="469371"/>
    <lineage>
        <taxon>Bacteria</taxon>
        <taxon>Bacillati</taxon>
        <taxon>Actinomycetota</taxon>
        <taxon>Actinomycetes</taxon>
        <taxon>Streptosporangiales</taxon>
        <taxon>Streptosporangiaceae</taxon>
        <taxon>Thermobispora</taxon>
    </lineage>
</organism>
<dbReference type="Pfam" id="PF19086">
    <property type="entry name" value="Terpene_syn_C_2"/>
    <property type="match status" value="1"/>
</dbReference>
<dbReference type="HOGENOM" id="CLU_943086_0_0_11"/>
<dbReference type="STRING" id="469371.Tbis_3257"/>
<sequence length="292" mass="31377">MIARSFGPAEAEAAGLGRACAVAVRSARELMATAEEYPELFPPKPFDAAFFSGLALSSAFGSPWAGPEELRAVNLASLCVFAVDWQAERASTAGEMDGLIARCLAAAGGEAGGTPIARLIAGLREELAAACPSFGELQPIWAGQLHRMLLAMATELRWKREAARVTLDDYLANADGCGASFVNISHWIATGDPWTLRNLAELREVSAEVQRYLRLLNDLATSGREREWGDLSALTLGAGREEVIERMAGILGRCRALLEPVRAGSPRVAAYLERQIGFNTGFYGVADYWGEL</sequence>
<protein>
    <recommendedName>
        <fullName evidence="3">Terpene synthase</fullName>
    </recommendedName>
</protein>
<evidence type="ECO:0008006" key="3">
    <source>
        <dbReference type="Google" id="ProtNLM"/>
    </source>
</evidence>
<dbReference type="eggNOG" id="ENOG5033TNK">
    <property type="taxonomic scope" value="Bacteria"/>
</dbReference>
<gene>
    <name evidence="1" type="ordered locus">Tbis_3257</name>
</gene>
<dbReference type="EMBL" id="CP001874">
    <property type="protein sequence ID" value="ADG89947.1"/>
    <property type="molecule type" value="Genomic_DNA"/>
</dbReference>
<dbReference type="RefSeq" id="WP_013133480.1">
    <property type="nucleotide sequence ID" value="NC_014165.1"/>
</dbReference>
<name>D6Y8Y5_THEBD</name>
<reference evidence="1 2" key="1">
    <citation type="submission" date="2010-01" db="EMBL/GenBank/DDBJ databases">
        <title>The complete genome of Thermobispora bispora DSM 43833.</title>
        <authorList>
            <consortium name="US DOE Joint Genome Institute (JGI-PGF)"/>
            <person name="Lucas S."/>
            <person name="Copeland A."/>
            <person name="Lapidus A."/>
            <person name="Glavina del Rio T."/>
            <person name="Dalin E."/>
            <person name="Tice H."/>
            <person name="Bruce D."/>
            <person name="Goodwin L."/>
            <person name="Pitluck S."/>
            <person name="Kyrpides N."/>
            <person name="Mavromatis K."/>
            <person name="Ivanova N."/>
            <person name="Mikhailova N."/>
            <person name="Chertkov O."/>
            <person name="Brettin T."/>
            <person name="Detter J.C."/>
            <person name="Han C."/>
            <person name="Larimer F."/>
            <person name="Land M."/>
            <person name="Hauser L."/>
            <person name="Markowitz V."/>
            <person name="Cheng J.-F."/>
            <person name="Hugenholtz P."/>
            <person name="Woyke T."/>
            <person name="Wu D."/>
            <person name="Jando M."/>
            <person name="Schneider S."/>
            <person name="Klenk H.-P."/>
            <person name="Eisen J.A."/>
        </authorList>
    </citation>
    <scope>NUCLEOTIDE SEQUENCE [LARGE SCALE GENOMIC DNA]</scope>
    <source>
        <strain evidence="2">ATCC 19993 / DSM 43833 / CBS 139.67 / JCM 10125 / KCTC 9307 / NBRC 14880 / R51</strain>
    </source>
</reference>
<dbReference type="SUPFAM" id="SSF48576">
    <property type="entry name" value="Terpenoid synthases"/>
    <property type="match status" value="1"/>
</dbReference>
<dbReference type="KEGG" id="tbi:Tbis_3257"/>
<dbReference type="InterPro" id="IPR008949">
    <property type="entry name" value="Isoprenoid_synthase_dom_sf"/>
</dbReference>
<evidence type="ECO:0000313" key="1">
    <source>
        <dbReference type="EMBL" id="ADG89947.1"/>
    </source>
</evidence>
<dbReference type="Gene3D" id="1.10.600.10">
    <property type="entry name" value="Farnesyl Diphosphate Synthase"/>
    <property type="match status" value="1"/>
</dbReference>
<dbReference type="OrthoDB" id="3398195at2"/>
<evidence type="ECO:0000313" key="2">
    <source>
        <dbReference type="Proteomes" id="UP000006640"/>
    </source>
</evidence>
<dbReference type="AlphaFoldDB" id="D6Y8Y5"/>
<dbReference type="SMR" id="D6Y8Y5"/>
<proteinExistence type="predicted"/>
<dbReference type="Proteomes" id="UP000006640">
    <property type="component" value="Chromosome"/>
</dbReference>